<dbReference type="InterPro" id="IPR033917">
    <property type="entry name" value="ML_PG-PI_TP"/>
</dbReference>
<comment type="subunit">
    <text evidence="3">Monomer.</text>
</comment>
<gene>
    <name evidence="10" type="ORF">CcaverHIS019_0211570</name>
</gene>
<keyword evidence="7" id="KW-0445">Lipid transport</keyword>
<dbReference type="Gene3D" id="2.70.220.10">
    <property type="entry name" value="Ganglioside GM2 activator"/>
    <property type="match status" value="1"/>
</dbReference>
<accession>A0AA48L1K4</accession>
<dbReference type="KEGG" id="ccac:CcaHIS019_0211570"/>
<name>A0AA48L1K4_9TREE</name>
<keyword evidence="6 8" id="KW-0732">Signal</keyword>
<evidence type="ECO:0000256" key="3">
    <source>
        <dbReference type="ARBA" id="ARBA00011245"/>
    </source>
</evidence>
<evidence type="ECO:0000256" key="7">
    <source>
        <dbReference type="ARBA" id="ARBA00023055"/>
    </source>
</evidence>
<evidence type="ECO:0000256" key="4">
    <source>
        <dbReference type="ARBA" id="ARBA00016056"/>
    </source>
</evidence>
<dbReference type="PANTHER" id="PTHR11306:SF0">
    <property type="entry name" value="PHOSPHATIDYLGLYCEROL_PHOSPHATIDYLINOSITOL TRANSFER PROTEIN"/>
    <property type="match status" value="1"/>
</dbReference>
<dbReference type="Pfam" id="PF02221">
    <property type="entry name" value="E1_DerP2_DerF2"/>
    <property type="match status" value="1"/>
</dbReference>
<dbReference type="FunFam" id="2.70.220.10:FF:000004">
    <property type="entry name" value="Related to phosphatidylglycerol/phosphatidylinositol transfer protein"/>
    <property type="match status" value="1"/>
</dbReference>
<keyword evidence="11" id="KW-1185">Reference proteome</keyword>
<feature type="chain" id="PRO_5041375130" description="Phosphatidylglycerol/phosphatidylinositol transfer protein" evidence="8">
    <location>
        <begin position="19"/>
        <end position="181"/>
    </location>
</feature>
<dbReference type="InterPro" id="IPR014756">
    <property type="entry name" value="Ig_E-set"/>
</dbReference>
<sequence length="181" mass="19512">MRLSLLALLPALATSASAGITGDALGIVANVLGGNVQLPTDGPVYTFDSWRYVDCGLPTDPIQIESIELSPDPPKPGKELEVKVKASAAEVIEDGAYADVTVKLGLIKLLQKRYDLCEEARNANATIQCPVQEGDYTVVQKVDLPKEIPRAKFIVNVRAYTADDDDLACLDLIVDFMPPKD</sequence>
<evidence type="ECO:0000256" key="1">
    <source>
        <dbReference type="ARBA" id="ARBA00002053"/>
    </source>
</evidence>
<dbReference type="AlphaFoldDB" id="A0AA48L1K4"/>
<feature type="domain" description="MD-2-related lipid-recognition" evidence="9">
    <location>
        <begin position="52"/>
        <end position="174"/>
    </location>
</feature>
<dbReference type="PANTHER" id="PTHR11306">
    <property type="entry name" value="NIEMANN PICK TYPE C2 PROTEIN NPC2-RELATED"/>
    <property type="match status" value="1"/>
</dbReference>
<dbReference type="GeneID" id="85493666"/>
<dbReference type="InterPro" id="IPR003172">
    <property type="entry name" value="ML_dom"/>
</dbReference>
<evidence type="ECO:0000313" key="10">
    <source>
        <dbReference type="EMBL" id="BEI89795.1"/>
    </source>
</evidence>
<proteinExistence type="inferred from homology"/>
<evidence type="ECO:0000256" key="2">
    <source>
        <dbReference type="ARBA" id="ARBA00006370"/>
    </source>
</evidence>
<dbReference type="EMBL" id="AP028213">
    <property type="protein sequence ID" value="BEI89795.1"/>
    <property type="molecule type" value="Genomic_DNA"/>
</dbReference>
<evidence type="ECO:0000256" key="5">
    <source>
        <dbReference type="ARBA" id="ARBA00022448"/>
    </source>
</evidence>
<evidence type="ECO:0000259" key="9">
    <source>
        <dbReference type="SMART" id="SM00737"/>
    </source>
</evidence>
<evidence type="ECO:0000313" key="11">
    <source>
        <dbReference type="Proteomes" id="UP001233271"/>
    </source>
</evidence>
<evidence type="ECO:0000256" key="6">
    <source>
        <dbReference type="ARBA" id="ARBA00022729"/>
    </source>
</evidence>
<dbReference type="GO" id="GO:0032934">
    <property type="term" value="F:sterol binding"/>
    <property type="evidence" value="ECO:0007669"/>
    <property type="project" value="InterPro"/>
</dbReference>
<dbReference type="InterPro" id="IPR039670">
    <property type="entry name" value="NPC2-like"/>
</dbReference>
<comment type="function">
    <text evidence="1">Catalyzes the intermembrane transfer of phosphatidylglycerol and phosphatidylinositol.</text>
</comment>
<evidence type="ECO:0000256" key="8">
    <source>
        <dbReference type="SAM" id="SignalP"/>
    </source>
</evidence>
<dbReference type="RefSeq" id="XP_060455061.1">
    <property type="nucleotide sequence ID" value="XM_060598249.1"/>
</dbReference>
<dbReference type="SUPFAM" id="SSF81296">
    <property type="entry name" value="E set domains"/>
    <property type="match status" value="1"/>
</dbReference>
<protein>
    <recommendedName>
        <fullName evidence="4">Phosphatidylglycerol/phosphatidylinositol transfer protein</fullName>
    </recommendedName>
</protein>
<comment type="similarity">
    <text evidence="2">Belongs to the NPC2 family.</text>
</comment>
<dbReference type="Proteomes" id="UP001233271">
    <property type="component" value="Chromosome 2"/>
</dbReference>
<dbReference type="CDD" id="cd00917">
    <property type="entry name" value="PG-PI_TP"/>
    <property type="match status" value="1"/>
</dbReference>
<dbReference type="SMART" id="SM00737">
    <property type="entry name" value="ML"/>
    <property type="match status" value="1"/>
</dbReference>
<feature type="signal peptide" evidence="8">
    <location>
        <begin position="1"/>
        <end position="18"/>
    </location>
</feature>
<reference evidence="10" key="1">
    <citation type="journal article" date="2023" name="BMC Genomics">
        <title>Chromosome-level genome assemblies of Cutaneotrichosporon spp. (Trichosporonales, Basidiomycota) reveal imbalanced evolution between nucleotide sequences and chromosome synteny.</title>
        <authorList>
            <person name="Kobayashi Y."/>
            <person name="Kayamori A."/>
            <person name="Aoki K."/>
            <person name="Shiwa Y."/>
            <person name="Matsutani M."/>
            <person name="Fujita N."/>
            <person name="Sugita T."/>
            <person name="Iwasaki W."/>
            <person name="Tanaka N."/>
            <person name="Takashima M."/>
        </authorList>
    </citation>
    <scope>NUCLEOTIDE SEQUENCE</scope>
    <source>
        <strain evidence="10">HIS019</strain>
    </source>
</reference>
<dbReference type="GO" id="GO:0032366">
    <property type="term" value="P:intracellular sterol transport"/>
    <property type="evidence" value="ECO:0007669"/>
    <property type="project" value="InterPro"/>
</dbReference>
<organism evidence="10 11">
    <name type="scientific">Cutaneotrichosporon cavernicola</name>
    <dbReference type="NCBI Taxonomy" id="279322"/>
    <lineage>
        <taxon>Eukaryota</taxon>
        <taxon>Fungi</taxon>
        <taxon>Dikarya</taxon>
        <taxon>Basidiomycota</taxon>
        <taxon>Agaricomycotina</taxon>
        <taxon>Tremellomycetes</taxon>
        <taxon>Trichosporonales</taxon>
        <taxon>Trichosporonaceae</taxon>
        <taxon>Cutaneotrichosporon</taxon>
    </lineage>
</organism>
<dbReference type="InterPro" id="IPR036846">
    <property type="entry name" value="GM2-AP_sf"/>
</dbReference>
<keyword evidence="5" id="KW-0813">Transport</keyword>